<dbReference type="Gene3D" id="3.40.50.410">
    <property type="entry name" value="von Willebrand factor, type A domain"/>
    <property type="match status" value="1"/>
</dbReference>
<dbReference type="InterPro" id="IPR002881">
    <property type="entry name" value="DUF58"/>
</dbReference>
<protein>
    <submittedName>
        <fullName evidence="2">VWA domain containing CoxE-like protein</fullName>
    </submittedName>
</protein>
<evidence type="ECO:0000313" key="3">
    <source>
        <dbReference type="Proteomes" id="UP000317429"/>
    </source>
</evidence>
<sequence>MTPASADSPLPEAIAKIERLEVRARGIVEGLLGGAHRSPYFGRSLDFREHRAYTRGDDLRQIDWKLWARRDRYYVKRYEEETNLRVTLAVDRSASMAYGSGAMSKFDYAATAGCALAYLALRQRDSVSAVAFAQELLAVTPYGAERSHLRAIAAALSDQPVAGETDLGASLDKLSQVARRKGIVVILSDLLGDRAAWRRGLARLRAAGHDVMVMHVLDDDELDFPFQDPTRFEGLEGGDAVRCHPARLRSGYLAALEKFLSEMRQACLGLGVDYELVRTSDPIDSAITRLLVARSGRRRPWS</sequence>
<gene>
    <name evidence="2" type="ORF">Pla175_21140</name>
</gene>
<keyword evidence="3" id="KW-1185">Reference proteome</keyword>
<dbReference type="PANTHER" id="PTHR33608">
    <property type="entry name" value="BLL2464 PROTEIN"/>
    <property type="match status" value="1"/>
</dbReference>
<feature type="domain" description="DUF58" evidence="1">
    <location>
        <begin position="49"/>
        <end position="254"/>
    </location>
</feature>
<dbReference type="KEGG" id="pnd:Pla175_21140"/>
<organism evidence="2 3">
    <name type="scientific">Pirellulimonas nuda</name>
    <dbReference type="NCBI Taxonomy" id="2528009"/>
    <lineage>
        <taxon>Bacteria</taxon>
        <taxon>Pseudomonadati</taxon>
        <taxon>Planctomycetota</taxon>
        <taxon>Planctomycetia</taxon>
        <taxon>Pirellulales</taxon>
        <taxon>Lacipirellulaceae</taxon>
        <taxon>Pirellulimonas</taxon>
    </lineage>
</organism>
<dbReference type="OrthoDB" id="9780819at2"/>
<dbReference type="SUPFAM" id="SSF53300">
    <property type="entry name" value="vWA-like"/>
    <property type="match status" value="1"/>
</dbReference>
<dbReference type="EMBL" id="CP036291">
    <property type="protein sequence ID" value="QDU88732.1"/>
    <property type="molecule type" value="Genomic_DNA"/>
</dbReference>
<name>A0A518DBA6_9BACT</name>
<evidence type="ECO:0000259" key="1">
    <source>
        <dbReference type="Pfam" id="PF01882"/>
    </source>
</evidence>
<dbReference type="Pfam" id="PF01882">
    <property type="entry name" value="DUF58"/>
    <property type="match status" value="1"/>
</dbReference>
<dbReference type="PANTHER" id="PTHR33608:SF7">
    <property type="entry name" value="DUF58 DOMAIN-CONTAINING PROTEIN"/>
    <property type="match status" value="1"/>
</dbReference>
<dbReference type="AlphaFoldDB" id="A0A518DBA6"/>
<reference evidence="2 3" key="1">
    <citation type="submission" date="2019-02" db="EMBL/GenBank/DDBJ databases">
        <title>Deep-cultivation of Planctomycetes and their phenomic and genomic characterization uncovers novel biology.</title>
        <authorList>
            <person name="Wiegand S."/>
            <person name="Jogler M."/>
            <person name="Boedeker C."/>
            <person name="Pinto D."/>
            <person name="Vollmers J."/>
            <person name="Rivas-Marin E."/>
            <person name="Kohn T."/>
            <person name="Peeters S.H."/>
            <person name="Heuer A."/>
            <person name="Rast P."/>
            <person name="Oberbeckmann S."/>
            <person name="Bunk B."/>
            <person name="Jeske O."/>
            <person name="Meyerdierks A."/>
            <person name="Storesund J.E."/>
            <person name="Kallscheuer N."/>
            <person name="Luecker S."/>
            <person name="Lage O.M."/>
            <person name="Pohl T."/>
            <person name="Merkel B.J."/>
            <person name="Hornburger P."/>
            <person name="Mueller R.-W."/>
            <person name="Bruemmer F."/>
            <person name="Labrenz M."/>
            <person name="Spormann A.M."/>
            <person name="Op den Camp H."/>
            <person name="Overmann J."/>
            <person name="Amann R."/>
            <person name="Jetten M.S.M."/>
            <person name="Mascher T."/>
            <person name="Medema M.H."/>
            <person name="Devos D.P."/>
            <person name="Kaster A.-K."/>
            <person name="Ovreas L."/>
            <person name="Rohde M."/>
            <person name="Galperin M.Y."/>
            <person name="Jogler C."/>
        </authorList>
    </citation>
    <scope>NUCLEOTIDE SEQUENCE [LARGE SCALE GENOMIC DNA]</scope>
    <source>
        <strain evidence="2 3">Pla175</strain>
    </source>
</reference>
<dbReference type="RefSeq" id="WP_145283949.1">
    <property type="nucleotide sequence ID" value="NZ_CP036291.1"/>
</dbReference>
<dbReference type="CDD" id="cd00198">
    <property type="entry name" value="vWFA"/>
    <property type="match status" value="1"/>
</dbReference>
<evidence type="ECO:0000313" key="2">
    <source>
        <dbReference type="EMBL" id="QDU88732.1"/>
    </source>
</evidence>
<dbReference type="InterPro" id="IPR036465">
    <property type="entry name" value="vWFA_dom_sf"/>
</dbReference>
<dbReference type="Proteomes" id="UP000317429">
    <property type="component" value="Chromosome"/>
</dbReference>
<accession>A0A518DBA6</accession>
<proteinExistence type="predicted"/>